<dbReference type="Gene3D" id="1.25.40.10">
    <property type="entry name" value="Tetratricopeptide repeat domain"/>
    <property type="match status" value="1"/>
</dbReference>
<evidence type="ECO:0008006" key="3">
    <source>
        <dbReference type="Google" id="ProtNLM"/>
    </source>
</evidence>
<name>A0A556N6M6_9FLAO</name>
<proteinExistence type="predicted"/>
<dbReference type="OrthoDB" id="714416at2"/>
<keyword evidence="2" id="KW-1185">Reference proteome</keyword>
<gene>
    <name evidence="1" type="ORF">FO442_01490</name>
</gene>
<dbReference type="RefSeq" id="WP_144331362.1">
    <property type="nucleotide sequence ID" value="NZ_VLPL01000001.1"/>
</dbReference>
<evidence type="ECO:0000313" key="1">
    <source>
        <dbReference type="EMBL" id="TSJ47827.1"/>
    </source>
</evidence>
<dbReference type="AlphaFoldDB" id="A0A556N6M6"/>
<accession>A0A556N6M6</accession>
<dbReference type="InterPro" id="IPR011990">
    <property type="entry name" value="TPR-like_helical_dom_sf"/>
</dbReference>
<dbReference type="SUPFAM" id="SSF48452">
    <property type="entry name" value="TPR-like"/>
    <property type="match status" value="1"/>
</dbReference>
<sequence length="510" mass="60467">MKPSNELYKLIKSLTKSEKRFFKLSSALQSGEKNYLKIFDFIEKQGAYREEDLKEFFQNETFVKHLPSEKNHLYRLILKSLRVYYSEQSASSILKQELKNVEILYNKALYKECEKFVQRAKSLAIEHEEFYYWYELIAWEKKLLEAAYEDGEFSRNLDDIIEEEELVIARLRNLAEYQVIYSKINLIFRSGGFTRNEEERKIVEDISDYHLIKGKNTALSTRASSMCYYIKGLCAATNRNYEDSFQFFNRTKDILDNNPLIKEDLGQRYILTLSHLLRCYIDNKQFKEATNVIHEIRSLEGGKGFNSMDLSLRIFTISYNGEFALNHATGNFEASAKLADEVRVRLRDLDDKVSKEQNILFSYNQAYTYFGIGDYKKALSTLNEVLNDNEQRLRQDIYSFARIFNLIIHLELENYDFLEYVIKSTNRYLSKHDRDYEIENVVIKHLRKLAKSMNLTQRNEILSKMKVEVAELMKDQQERVILDYFHLPAWINSKLDKTDFSKAIKEYNHL</sequence>
<evidence type="ECO:0000313" key="2">
    <source>
        <dbReference type="Proteomes" id="UP000316008"/>
    </source>
</evidence>
<dbReference type="Proteomes" id="UP000316008">
    <property type="component" value="Unassembled WGS sequence"/>
</dbReference>
<protein>
    <recommendedName>
        <fullName evidence="3">Tetratricopeptide repeat protein</fullName>
    </recommendedName>
</protein>
<comment type="caution">
    <text evidence="1">The sequence shown here is derived from an EMBL/GenBank/DDBJ whole genome shotgun (WGS) entry which is preliminary data.</text>
</comment>
<dbReference type="EMBL" id="VLPL01000001">
    <property type="protein sequence ID" value="TSJ47827.1"/>
    <property type="molecule type" value="Genomic_DNA"/>
</dbReference>
<organism evidence="1 2">
    <name type="scientific">Fluviicola chungangensis</name>
    <dbReference type="NCBI Taxonomy" id="2597671"/>
    <lineage>
        <taxon>Bacteria</taxon>
        <taxon>Pseudomonadati</taxon>
        <taxon>Bacteroidota</taxon>
        <taxon>Flavobacteriia</taxon>
        <taxon>Flavobacteriales</taxon>
        <taxon>Crocinitomicaceae</taxon>
        <taxon>Fluviicola</taxon>
    </lineage>
</organism>
<reference evidence="1 2" key="1">
    <citation type="submission" date="2019-07" db="EMBL/GenBank/DDBJ databases">
        <authorList>
            <person name="Huq M.A."/>
        </authorList>
    </citation>
    <scope>NUCLEOTIDE SEQUENCE [LARGE SCALE GENOMIC DNA]</scope>
    <source>
        <strain evidence="1 2">MAH-3</strain>
    </source>
</reference>